<dbReference type="Proteomes" id="UP000198393">
    <property type="component" value="Unassembled WGS sequence"/>
</dbReference>
<evidence type="ECO:0000256" key="3">
    <source>
        <dbReference type="ARBA" id="ARBA00022516"/>
    </source>
</evidence>
<evidence type="ECO:0000256" key="7">
    <source>
        <dbReference type="ARBA" id="ARBA00023098"/>
    </source>
</evidence>
<evidence type="ECO:0000256" key="1">
    <source>
        <dbReference type="ARBA" id="ARBA00004141"/>
    </source>
</evidence>
<feature type="transmembrane region" description="Helical" evidence="12">
    <location>
        <begin position="89"/>
        <end position="108"/>
    </location>
</feature>
<dbReference type="PANTHER" id="PTHR14269">
    <property type="entry name" value="CDP-DIACYLGLYCEROL--GLYCEROL-3-PHOSPHATE 3-PHOSPHATIDYLTRANSFERASE-RELATED"/>
    <property type="match status" value="1"/>
</dbReference>
<protein>
    <submittedName>
        <fullName evidence="13">CDP-diacylglycerol---serine O-phosphatidyltransferase</fullName>
    </submittedName>
</protein>
<feature type="transmembrane region" description="Helical" evidence="12">
    <location>
        <begin position="31"/>
        <end position="53"/>
    </location>
</feature>
<feature type="transmembrane region" description="Helical" evidence="12">
    <location>
        <begin position="176"/>
        <end position="193"/>
    </location>
</feature>
<dbReference type="InterPro" id="IPR048254">
    <property type="entry name" value="CDP_ALCOHOL_P_TRANSF_CS"/>
</dbReference>
<keyword evidence="14" id="KW-1185">Reference proteome</keyword>
<dbReference type="EMBL" id="FZPD01000003">
    <property type="protein sequence ID" value="SNS96056.1"/>
    <property type="molecule type" value="Genomic_DNA"/>
</dbReference>
<dbReference type="PROSITE" id="PS00379">
    <property type="entry name" value="CDP_ALCOHOL_P_TRANSF"/>
    <property type="match status" value="1"/>
</dbReference>
<comment type="similarity">
    <text evidence="2 11">Belongs to the CDP-alcohol phosphatidyltransferase class-I family.</text>
</comment>
<keyword evidence="8 12" id="KW-0472">Membrane</keyword>
<dbReference type="Gene3D" id="1.20.120.1760">
    <property type="match status" value="1"/>
</dbReference>
<feature type="transmembrane region" description="Helical" evidence="12">
    <location>
        <begin position="144"/>
        <end position="164"/>
    </location>
</feature>
<comment type="subcellular location">
    <subcellularLocation>
        <location evidence="1">Membrane</location>
        <topology evidence="1">Multi-pass membrane protein</topology>
    </subcellularLocation>
</comment>
<keyword evidence="9" id="KW-0594">Phospholipid biosynthesis</keyword>
<dbReference type="InterPro" id="IPR050324">
    <property type="entry name" value="CDP-alcohol_PTase-I"/>
</dbReference>
<dbReference type="GO" id="GO:0008654">
    <property type="term" value="P:phospholipid biosynthetic process"/>
    <property type="evidence" value="ECO:0007669"/>
    <property type="project" value="UniProtKB-KW"/>
</dbReference>
<accession>A0A239IQK4</accession>
<dbReference type="PROSITE" id="PS51257">
    <property type="entry name" value="PROKAR_LIPOPROTEIN"/>
    <property type="match status" value="1"/>
</dbReference>
<keyword evidence="7" id="KW-0443">Lipid metabolism</keyword>
<evidence type="ECO:0000256" key="5">
    <source>
        <dbReference type="ARBA" id="ARBA00022692"/>
    </source>
</evidence>
<evidence type="ECO:0000313" key="13">
    <source>
        <dbReference type="EMBL" id="SNS96056.1"/>
    </source>
</evidence>
<dbReference type="RefSeq" id="WP_089356524.1">
    <property type="nucleotide sequence ID" value="NZ_FZPD01000003.1"/>
</dbReference>
<evidence type="ECO:0000313" key="14">
    <source>
        <dbReference type="Proteomes" id="UP000198393"/>
    </source>
</evidence>
<keyword evidence="10" id="KW-1208">Phospholipid metabolism</keyword>
<feature type="transmembrane region" description="Helical" evidence="12">
    <location>
        <begin position="7"/>
        <end position="25"/>
    </location>
</feature>
<dbReference type="OrthoDB" id="9777147at2"/>
<dbReference type="GO" id="GO:0016780">
    <property type="term" value="F:phosphotransferase activity, for other substituted phosphate groups"/>
    <property type="evidence" value="ECO:0007669"/>
    <property type="project" value="InterPro"/>
</dbReference>
<gene>
    <name evidence="13" type="ORF">SAMN05421640_1784</name>
</gene>
<evidence type="ECO:0000256" key="4">
    <source>
        <dbReference type="ARBA" id="ARBA00022679"/>
    </source>
</evidence>
<reference evidence="13 14" key="1">
    <citation type="submission" date="2017-06" db="EMBL/GenBank/DDBJ databases">
        <authorList>
            <person name="Kim H.J."/>
            <person name="Triplett B.A."/>
        </authorList>
    </citation>
    <scope>NUCLEOTIDE SEQUENCE [LARGE SCALE GENOMIC DNA]</scope>
    <source>
        <strain evidence="13 14">DSM 19307</strain>
    </source>
</reference>
<sequence length="218" mass="24375">MKKHIPNLLTCLNLAIGCVGIYYTLGGKEPIAFYFVIVAGLFDFLDGFSARLLKVQSEIGKQLDSLSDLVSFGLLPSFFMLKWLEGITAFYWVAIIIAVFSAIRLAVFNVDESQTDSFKGLPTPANAIMLTSLSFVSFELYEYTLISICLFSALLLVSPIRLVALKFKSFAWKGNEGRWILIAGIVVFISVFQWTFIPFLIPFYLVVSLISFVAFKKG</sequence>
<dbReference type="Pfam" id="PF01066">
    <property type="entry name" value="CDP-OH_P_transf"/>
    <property type="match status" value="1"/>
</dbReference>
<evidence type="ECO:0000256" key="11">
    <source>
        <dbReference type="RuleBase" id="RU003750"/>
    </source>
</evidence>
<name>A0A239IQK4_EKHLU</name>
<evidence type="ECO:0000256" key="2">
    <source>
        <dbReference type="ARBA" id="ARBA00010441"/>
    </source>
</evidence>
<feature type="transmembrane region" description="Helical" evidence="12">
    <location>
        <begin position="199"/>
        <end position="215"/>
    </location>
</feature>
<organism evidence="13 14">
    <name type="scientific">Ekhidna lutea</name>
    <dbReference type="NCBI Taxonomy" id="447679"/>
    <lineage>
        <taxon>Bacteria</taxon>
        <taxon>Pseudomonadati</taxon>
        <taxon>Bacteroidota</taxon>
        <taxon>Cytophagia</taxon>
        <taxon>Cytophagales</taxon>
        <taxon>Reichenbachiellaceae</taxon>
        <taxon>Ekhidna</taxon>
    </lineage>
</organism>
<keyword evidence="3" id="KW-0444">Lipid biosynthesis</keyword>
<evidence type="ECO:0000256" key="9">
    <source>
        <dbReference type="ARBA" id="ARBA00023209"/>
    </source>
</evidence>
<evidence type="ECO:0000256" key="12">
    <source>
        <dbReference type="SAM" id="Phobius"/>
    </source>
</evidence>
<keyword evidence="6 12" id="KW-1133">Transmembrane helix</keyword>
<evidence type="ECO:0000256" key="8">
    <source>
        <dbReference type="ARBA" id="ARBA00023136"/>
    </source>
</evidence>
<evidence type="ECO:0000256" key="10">
    <source>
        <dbReference type="ARBA" id="ARBA00023264"/>
    </source>
</evidence>
<dbReference type="GO" id="GO:0016020">
    <property type="term" value="C:membrane"/>
    <property type="evidence" value="ECO:0007669"/>
    <property type="project" value="UniProtKB-SubCell"/>
</dbReference>
<dbReference type="AlphaFoldDB" id="A0A239IQK4"/>
<dbReference type="InterPro" id="IPR000462">
    <property type="entry name" value="CDP-OH_P_trans"/>
</dbReference>
<dbReference type="InterPro" id="IPR043130">
    <property type="entry name" value="CDP-OH_PTrfase_TM_dom"/>
</dbReference>
<keyword evidence="4 11" id="KW-0808">Transferase</keyword>
<keyword evidence="5 12" id="KW-0812">Transmembrane</keyword>
<proteinExistence type="inferred from homology"/>
<evidence type="ECO:0000256" key="6">
    <source>
        <dbReference type="ARBA" id="ARBA00022989"/>
    </source>
</evidence>
<dbReference type="PANTHER" id="PTHR14269:SF61">
    <property type="entry name" value="CDP-DIACYLGLYCEROL--SERINE O-PHOSPHATIDYLTRANSFERASE"/>
    <property type="match status" value="1"/>
</dbReference>